<keyword evidence="2" id="KW-1185">Reference proteome</keyword>
<reference evidence="3 4" key="1">
    <citation type="submission" date="2025-04" db="UniProtKB">
        <authorList>
            <consortium name="RefSeq"/>
        </authorList>
    </citation>
    <scope>IDENTIFICATION</scope>
</reference>
<evidence type="ECO:0000313" key="3">
    <source>
        <dbReference type="RefSeq" id="XP_039127411.1"/>
    </source>
</evidence>
<evidence type="ECO:0000313" key="7">
    <source>
        <dbReference type="RefSeq" id="XP_039127415.1"/>
    </source>
</evidence>
<dbReference type="RefSeq" id="XP_039127411.1">
    <property type="nucleotide sequence ID" value="XM_039271477.1"/>
</dbReference>
<evidence type="ECO:0000256" key="1">
    <source>
        <dbReference type="SAM" id="MobiDB-lite"/>
    </source>
</evidence>
<dbReference type="RefSeq" id="XP_039127414.1">
    <property type="nucleotide sequence ID" value="XM_039271480.1"/>
</dbReference>
<evidence type="ECO:0000313" key="2">
    <source>
        <dbReference type="Proteomes" id="UP001515500"/>
    </source>
</evidence>
<dbReference type="Proteomes" id="UP001515500">
    <property type="component" value="Chromosome 6"/>
</dbReference>
<sequence>MMDRSQDSRTTSGSGRGQSGRRSSGRSTSSRGGRSISGRGRCTQNIHQTSANPAVVSSTPANLGMPPCIHPNIQVTTTMTPLTPIPQPSIVAPIAQSPPQPYMETSTHATEDPPIEMEGPSNESVSTGPPWVITPDSVIIDHEVKRTIHELVKGHYKEAWTGWGKVPKDVRQRIFTAFRGIYTWEAQHESSILRHLNHEASEWLKKNLYLAHNLYKAPFPWMAPAVWEGLQRYWESDEFKRKSEKNKLNRTESVSSSIVIYRGGSVSTAVHRLRLAEELGREPTLKECFIHTHKKKDGTLEVGRATQIVEEFDKALVDKCGQGVDENSINRGRIMG</sequence>
<protein>
    <submittedName>
        <fullName evidence="3 4">Uncharacterized protein LOC120263534 isoform X1</fullName>
    </submittedName>
</protein>
<dbReference type="InterPro" id="IPR004252">
    <property type="entry name" value="Probable_transposase_24"/>
</dbReference>
<evidence type="ECO:0000313" key="4">
    <source>
        <dbReference type="RefSeq" id="XP_039127412.1"/>
    </source>
</evidence>
<accession>A0AB40BM40</accession>
<name>A0AB40BM40_DIOCR</name>
<dbReference type="GeneID" id="120263534"/>
<dbReference type="RefSeq" id="XP_039127413.1">
    <property type="nucleotide sequence ID" value="XM_039271479.1"/>
</dbReference>
<evidence type="ECO:0000313" key="6">
    <source>
        <dbReference type="RefSeq" id="XP_039127414.1"/>
    </source>
</evidence>
<feature type="region of interest" description="Disordered" evidence="1">
    <location>
        <begin position="1"/>
        <end position="58"/>
    </location>
</feature>
<proteinExistence type="predicted"/>
<dbReference type="AlphaFoldDB" id="A0AB40BM40"/>
<dbReference type="RefSeq" id="XP_039127416.1">
    <property type="nucleotide sequence ID" value="XM_039271482.1"/>
</dbReference>
<organism evidence="2 5">
    <name type="scientific">Dioscorea cayennensis subsp. rotundata</name>
    <name type="common">White Guinea yam</name>
    <name type="synonym">Dioscorea rotundata</name>
    <dbReference type="NCBI Taxonomy" id="55577"/>
    <lineage>
        <taxon>Eukaryota</taxon>
        <taxon>Viridiplantae</taxon>
        <taxon>Streptophyta</taxon>
        <taxon>Embryophyta</taxon>
        <taxon>Tracheophyta</taxon>
        <taxon>Spermatophyta</taxon>
        <taxon>Magnoliopsida</taxon>
        <taxon>Liliopsida</taxon>
        <taxon>Dioscoreales</taxon>
        <taxon>Dioscoreaceae</taxon>
        <taxon>Dioscorea</taxon>
    </lineage>
</organism>
<feature type="compositionally biased region" description="Polar residues" evidence="1">
    <location>
        <begin position="42"/>
        <end position="58"/>
    </location>
</feature>
<dbReference type="Pfam" id="PF03004">
    <property type="entry name" value="Transposase_24"/>
    <property type="match status" value="1"/>
</dbReference>
<evidence type="ECO:0000313" key="8">
    <source>
        <dbReference type="RefSeq" id="XP_039127416.1"/>
    </source>
</evidence>
<gene>
    <name evidence="3 4 5 6 7 8" type="primary">LOC120263534</name>
</gene>
<evidence type="ECO:0000313" key="5">
    <source>
        <dbReference type="RefSeq" id="XP_039127413.1"/>
    </source>
</evidence>
<dbReference type="RefSeq" id="XP_039127415.1">
    <property type="nucleotide sequence ID" value="XM_039271481.1"/>
</dbReference>
<dbReference type="RefSeq" id="XP_039127412.1">
    <property type="nucleotide sequence ID" value="XM_039271478.1"/>
</dbReference>
<feature type="compositionally biased region" description="Low complexity" evidence="1">
    <location>
        <begin position="20"/>
        <end position="41"/>
    </location>
</feature>